<dbReference type="AlphaFoldDB" id="A0A7J6E243"/>
<evidence type="ECO:0000256" key="1">
    <source>
        <dbReference type="SAM" id="Coils"/>
    </source>
</evidence>
<reference evidence="3 4" key="1">
    <citation type="journal article" date="2020" name="bioRxiv">
        <title>Sequence and annotation of 42 cannabis genomes reveals extensive copy number variation in cannabinoid synthesis and pathogen resistance genes.</title>
        <authorList>
            <person name="Mckernan K.J."/>
            <person name="Helbert Y."/>
            <person name="Kane L.T."/>
            <person name="Ebling H."/>
            <person name="Zhang L."/>
            <person name="Liu B."/>
            <person name="Eaton Z."/>
            <person name="Mclaughlin S."/>
            <person name="Kingan S."/>
            <person name="Baybayan P."/>
            <person name="Concepcion G."/>
            <person name="Jordan M."/>
            <person name="Riva A."/>
            <person name="Barbazuk W."/>
            <person name="Harkins T."/>
        </authorList>
    </citation>
    <scope>NUCLEOTIDE SEQUENCE [LARGE SCALE GENOMIC DNA]</scope>
    <source>
        <strain evidence="4">cv. Jamaican Lion 4</strain>
        <tissue evidence="3">Leaf</tissue>
    </source>
</reference>
<organism evidence="3 4">
    <name type="scientific">Cannabis sativa</name>
    <name type="common">Hemp</name>
    <name type="synonym">Marijuana</name>
    <dbReference type="NCBI Taxonomy" id="3483"/>
    <lineage>
        <taxon>Eukaryota</taxon>
        <taxon>Viridiplantae</taxon>
        <taxon>Streptophyta</taxon>
        <taxon>Embryophyta</taxon>
        <taxon>Tracheophyta</taxon>
        <taxon>Spermatophyta</taxon>
        <taxon>Magnoliopsida</taxon>
        <taxon>eudicotyledons</taxon>
        <taxon>Gunneridae</taxon>
        <taxon>Pentapetalae</taxon>
        <taxon>rosids</taxon>
        <taxon>fabids</taxon>
        <taxon>Rosales</taxon>
        <taxon>Cannabaceae</taxon>
        <taxon>Cannabis</taxon>
    </lineage>
</organism>
<proteinExistence type="predicted"/>
<dbReference type="EMBL" id="JAATIP010000326">
    <property type="protein sequence ID" value="KAF4351890.1"/>
    <property type="molecule type" value="Genomic_DNA"/>
</dbReference>
<dbReference type="Proteomes" id="UP000525078">
    <property type="component" value="Unassembled WGS sequence"/>
</dbReference>
<feature type="compositionally biased region" description="Polar residues" evidence="2">
    <location>
        <begin position="551"/>
        <end position="564"/>
    </location>
</feature>
<name>A0A7J6E243_CANSA</name>
<feature type="region of interest" description="Disordered" evidence="2">
    <location>
        <begin position="549"/>
        <end position="572"/>
    </location>
</feature>
<protein>
    <submittedName>
        <fullName evidence="3">Uncharacterized protein</fullName>
    </submittedName>
</protein>
<keyword evidence="1" id="KW-0175">Coiled coil</keyword>
<sequence>MANPSSQDDPEENEAHTAPQNPPTQKRRTQQEGTAPHMATKKQKKRNQREVQRVAPTLEAKARYDQSTWDPNVSVERPDNSLESSEVQSYLSLYPLGEENQPYVSSICSTNHSDKHQTSYFFTTPMDTTHRAFNHTGTYSRPIPTEEMIQHAAALTAMPDAEKSAPKIVTPETLKLVGLYPLEHNTTVASTIDGPDAPAIPIDGGNPSHGNFTTADSSIHMSLPPTTSRRDTGVIVSVDSNPEDTTMLNDYSSEDSDMFHQLIASYGESEDVNESGGEESAPDLPLVPRACSQLRKPCHAAVEGEENAQASPSVPNIGGRMRRPSIVVPIIRPNDATIQMLESVDDHIDLLVRKTATVEVVRDMSNYEGDTVTKGVQDILRGVTQFMVSNLQSSNLQEKLAAAEAALKEQKKLSALSDAKHERDKDDLKEILGRRLTELNNAQTRLEERKTQVNYYIDQNFDLAKKNTALEKALDTVTKEHDSAVKAFKDTIQKHEERAAKDRQTYKRAFNDQFYQLWKNNQKLNLSHMPPQTKDKELMKCKARLLREATLPSTTNIPGDSTSMDPPEDTLP</sequence>
<accession>A0A7J6E243</accession>
<gene>
    <name evidence="3" type="ORF">F8388_020451</name>
</gene>
<comment type="caution">
    <text evidence="3">The sequence shown here is derived from an EMBL/GenBank/DDBJ whole genome shotgun (WGS) entry which is preliminary data.</text>
</comment>
<evidence type="ECO:0000313" key="4">
    <source>
        <dbReference type="Proteomes" id="UP000525078"/>
    </source>
</evidence>
<feature type="region of interest" description="Disordered" evidence="2">
    <location>
        <begin position="1"/>
        <end position="83"/>
    </location>
</feature>
<feature type="coiled-coil region" evidence="1">
    <location>
        <begin position="393"/>
        <end position="449"/>
    </location>
</feature>
<evidence type="ECO:0000313" key="3">
    <source>
        <dbReference type="EMBL" id="KAF4351890.1"/>
    </source>
</evidence>
<evidence type="ECO:0000256" key="2">
    <source>
        <dbReference type="SAM" id="MobiDB-lite"/>
    </source>
</evidence>